<name>A0A0G4ML00_VERLO</name>
<dbReference type="EMBL" id="CVQH01023233">
    <property type="protein sequence ID" value="CRK34839.1"/>
    <property type="molecule type" value="Genomic_DNA"/>
</dbReference>
<dbReference type="AlphaFoldDB" id="A0A0G4ML00"/>
<reference evidence="1 2" key="1">
    <citation type="submission" date="2015-05" db="EMBL/GenBank/DDBJ databases">
        <authorList>
            <person name="Wang D.B."/>
            <person name="Wang M."/>
        </authorList>
    </citation>
    <scope>NUCLEOTIDE SEQUENCE [LARGE SCALE GENOMIC DNA]</scope>
    <source>
        <strain evidence="1">VL1</strain>
    </source>
</reference>
<feature type="non-terminal residue" evidence="1">
    <location>
        <position position="1"/>
    </location>
</feature>
<sequence>EKDESTVCEDQEQEMRWQGCMGRRTGAQAEVGIHQRFVVLLFELAKCDLAVSSLKALEGVADDVGILDAGTKVVLAQDFSKLATIA</sequence>
<gene>
    <name evidence="1" type="ORF">BN1708_019620</name>
</gene>
<organism evidence="1 2">
    <name type="scientific">Verticillium longisporum</name>
    <name type="common">Verticillium dahliae var. longisporum</name>
    <dbReference type="NCBI Taxonomy" id="100787"/>
    <lineage>
        <taxon>Eukaryota</taxon>
        <taxon>Fungi</taxon>
        <taxon>Dikarya</taxon>
        <taxon>Ascomycota</taxon>
        <taxon>Pezizomycotina</taxon>
        <taxon>Sordariomycetes</taxon>
        <taxon>Hypocreomycetidae</taxon>
        <taxon>Glomerellales</taxon>
        <taxon>Plectosphaerellaceae</taxon>
        <taxon>Verticillium</taxon>
    </lineage>
</organism>
<keyword evidence="2" id="KW-1185">Reference proteome</keyword>
<proteinExistence type="predicted"/>
<protein>
    <submittedName>
        <fullName evidence="1">Uncharacterized protein</fullName>
    </submittedName>
</protein>
<evidence type="ECO:0000313" key="1">
    <source>
        <dbReference type="EMBL" id="CRK34839.1"/>
    </source>
</evidence>
<dbReference type="Proteomes" id="UP000044602">
    <property type="component" value="Unassembled WGS sequence"/>
</dbReference>
<accession>A0A0G4ML00</accession>
<evidence type="ECO:0000313" key="2">
    <source>
        <dbReference type="Proteomes" id="UP000044602"/>
    </source>
</evidence>